<dbReference type="PANTHER" id="PTHR37313">
    <property type="entry name" value="UPF0749 PROTEIN RV1825"/>
    <property type="match status" value="1"/>
</dbReference>
<name>A0AAN0ME77_9ACTN</name>
<keyword evidence="2" id="KW-1133">Transmembrane helix</keyword>
<dbReference type="Gene3D" id="3.30.70.1880">
    <property type="entry name" value="Protein of unknown function DUF881"/>
    <property type="match status" value="1"/>
</dbReference>
<feature type="transmembrane region" description="Helical" evidence="2">
    <location>
        <begin position="27"/>
        <end position="44"/>
    </location>
</feature>
<dbReference type="InterPro" id="IPR010273">
    <property type="entry name" value="DUF881"/>
</dbReference>
<evidence type="ECO:0000256" key="1">
    <source>
        <dbReference type="ARBA" id="ARBA00009108"/>
    </source>
</evidence>
<keyword evidence="4" id="KW-1185">Reference proteome</keyword>
<reference evidence="3" key="1">
    <citation type="journal article" date="2024" name="Int. J. Syst. Evol. Microbiol.">
        <title>Brooklawnia propionicigenes sp. nov., a facultatively anaerobic, propionate-producing bacterium isolated from a methanogenic reactor treating waste from cattle farms.</title>
        <authorList>
            <person name="Akita Y."/>
            <person name="Ueki A."/>
            <person name="Tonouchi A."/>
            <person name="Sugawara Y."/>
            <person name="Honma S."/>
            <person name="Kaku N."/>
            <person name="Ueki K."/>
        </authorList>
    </citation>
    <scope>NUCLEOTIDE SEQUENCE</scope>
    <source>
        <strain evidence="3">SH051</strain>
    </source>
</reference>
<evidence type="ECO:0000313" key="3">
    <source>
        <dbReference type="EMBL" id="BEH00838.1"/>
    </source>
</evidence>
<evidence type="ECO:0000256" key="2">
    <source>
        <dbReference type="SAM" id="Phobius"/>
    </source>
</evidence>
<proteinExistence type="inferred from homology"/>
<evidence type="ECO:0000313" key="4">
    <source>
        <dbReference type="Proteomes" id="UP001431656"/>
    </source>
</evidence>
<dbReference type="PANTHER" id="PTHR37313:SF2">
    <property type="entry name" value="UPF0749 PROTEIN YLXX"/>
    <property type="match status" value="1"/>
</dbReference>
<dbReference type="KEGG" id="broo:brsh051_01190"/>
<dbReference type="RefSeq" id="WP_286266568.1">
    <property type="nucleotide sequence ID" value="NZ_AP028056.1"/>
</dbReference>
<dbReference type="GO" id="GO:0005886">
    <property type="term" value="C:plasma membrane"/>
    <property type="evidence" value="ECO:0007669"/>
    <property type="project" value="TreeGrafter"/>
</dbReference>
<dbReference type="Pfam" id="PF05949">
    <property type="entry name" value="DUF881"/>
    <property type="match status" value="1"/>
</dbReference>
<accession>A0AAN0ME77</accession>
<dbReference type="AlphaFoldDB" id="A0AAN0ME77"/>
<dbReference type="Proteomes" id="UP001431656">
    <property type="component" value="Chromosome"/>
</dbReference>
<keyword evidence="2" id="KW-0472">Membrane</keyword>
<organism evidence="3 4">
    <name type="scientific">Brooklawnia propionicigenes</name>
    <dbReference type="NCBI Taxonomy" id="3041175"/>
    <lineage>
        <taxon>Bacteria</taxon>
        <taxon>Bacillati</taxon>
        <taxon>Actinomycetota</taxon>
        <taxon>Actinomycetes</taxon>
        <taxon>Propionibacteriales</taxon>
        <taxon>Propionibacteriaceae</taxon>
        <taxon>Brooklawnia</taxon>
    </lineage>
</organism>
<protein>
    <recommendedName>
        <fullName evidence="5">DUF881 domain-containing protein</fullName>
    </recommendedName>
</protein>
<evidence type="ECO:0008006" key="5">
    <source>
        <dbReference type="Google" id="ProtNLM"/>
    </source>
</evidence>
<sequence>MPESAAPKPRDLGGAIAGWLRPNRKQLVWAVALCVVAAAIVIQVQSSAKDDQYAALRRDDLVQLLDGLTTETDQLTAEVAELERTRDALASGADAEAVAAQEAQKRADTLGILAGTVAAVGPGVRITISAPPGALTTDIMLEAIQELRDAGAEVIEINDSIRLVAQSWVGQTQEGLVIDDQAVSLPITIDAIGDSHALTEGAKFRGGLVSQVESDRIGGSVDIEQLDEVEITSLATPRTPRYARPA</sequence>
<gene>
    <name evidence="3" type="ORF">brsh051_01190</name>
</gene>
<keyword evidence="2" id="KW-0812">Transmembrane</keyword>
<comment type="similarity">
    <text evidence="1">Belongs to the UPF0749 family.</text>
</comment>
<dbReference type="EMBL" id="AP028056">
    <property type="protein sequence ID" value="BEH00838.1"/>
    <property type="molecule type" value="Genomic_DNA"/>
</dbReference>